<keyword evidence="1" id="KW-0175">Coiled coil</keyword>
<name>A0A6G0IYL6_LARCR</name>
<dbReference type="EMBL" id="REGW02000005">
    <property type="protein sequence ID" value="KAE8296437.1"/>
    <property type="molecule type" value="Genomic_DNA"/>
</dbReference>
<protein>
    <submittedName>
        <fullName evidence="2">Uncharacterized protein</fullName>
    </submittedName>
</protein>
<organism evidence="2 3">
    <name type="scientific">Larimichthys crocea</name>
    <name type="common">Large yellow croaker</name>
    <name type="synonym">Pseudosciaena crocea</name>
    <dbReference type="NCBI Taxonomy" id="215358"/>
    <lineage>
        <taxon>Eukaryota</taxon>
        <taxon>Metazoa</taxon>
        <taxon>Chordata</taxon>
        <taxon>Craniata</taxon>
        <taxon>Vertebrata</taxon>
        <taxon>Euteleostomi</taxon>
        <taxon>Actinopterygii</taxon>
        <taxon>Neopterygii</taxon>
        <taxon>Teleostei</taxon>
        <taxon>Neoteleostei</taxon>
        <taxon>Acanthomorphata</taxon>
        <taxon>Eupercaria</taxon>
        <taxon>Sciaenidae</taxon>
        <taxon>Larimichthys</taxon>
    </lineage>
</organism>
<sequence>MEEKNKELELLRATLRDFEHRVEQTRQDELSRTVAVQDLQCQLEENMILIRNNKELLQEKEKQEIINAEKDQEIKEHDNIRMALQQSICVQLEALCERQTVEKESLQELQRLQESEKISNNNFTVATEDLKKKEGEVEQLRAAMEEKNKELELLRATLRDFEHRVEQTRQDELSGTALQQSICDLKDQLERRQEEILAGFENIGAEVPQASNFLDEQINDIPMQVPEEQPPAPMAQTTTFSRRCAGRVLKAGLTAGIVAAGIYTLGYLGSSNIQCMSSCVIEMIEPYCTKYDITPHPF</sequence>
<comment type="caution">
    <text evidence="2">The sequence shown here is derived from an EMBL/GenBank/DDBJ whole genome shotgun (WGS) entry which is preliminary data.</text>
</comment>
<reference evidence="2 3" key="1">
    <citation type="submission" date="2019-07" db="EMBL/GenBank/DDBJ databases">
        <title>Chromosome genome assembly for large yellow croaker.</title>
        <authorList>
            <person name="Xiao S."/>
        </authorList>
    </citation>
    <scope>NUCLEOTIDE SEQUENCE [LARGE SCALE GENOMIC DNA]</scope>
    <source>
        <strain evidence="2">JMULYC20181020</strain>
        <tissue evidence="2">Muscle</tissue>
    </source>
</reference>
<feature type="coiled-coil region" evidence="1">
    <location>
        <begin position="1"/>
        <end position="171"/>
    </location>
</feature>
<gene>
    <name evidence="2" type="ORF">D5F01_LYC05192</name>
</gene>
<evidence type="ECO:0000313" key="2">
    <source>
        <dbReference type="EMBL" id="KAE8296437.1"/>
    </source>
</evidence>
<dbReference type="Proteomes" id="UP000424527">
    <property type="component" value="Unassembled WGS sequence"/>
</dbReference>
<accession>A0A6G0IYL6</accession>
<keyword evidence="3" id="KW-1185">Reference proteome</keyword>
<evidence type="ECO:0000313" key="3">
    <source>
        <dbReference type="Proteomes" id="UP000424527"/>
    </source>
</evidence>
<evidence type="ECO:0000256" key="1">
    <source>
        <dbReference type="SAM" id="Coils"/>
    </source>
</evidence>
<proteinExistence type="predicted"/>
<dbReference type="AlphaFoldDB" id="A0A6G0IYL6"/>